<dbReference type="Proteomes" id="UP000836841">
    <property type="component" value="Chromosome 7"/>
</dbReference>
<feature type="region of interest" description="Disordered" evidence="6">
    <location>
        <begin position="617"/>
        <end position="638"/>
    </location>
</feature>
<reference evidence="8 9" key="1">
    <citation type="submission" date="2022-03" db="EMBL/GenBank/DDBJ databases">
        <authorList>
            <person name="Nunn A."/>
            <person name="Chopra R."/>
            <person name="Nunn A."/>
            <person name="Contreras Garrido A."/>
        </authorList>
    </citation>
    <scope>NUCLEOTIDE SEQUENCE [LARGE SCALE GENOMIC DNA]</scope>
</reference>
<sequence>MSSSSLSSRFCFNRECTEFNLKHYRPGWRLQTGDFADLCHRCASAYEQGKFCDIFHLKASGWRCCESCGKRIHCGCIVSASAFTLLNAGGIECLACARKKVSLGPNFSPPPSVFFQSPIAEKFRDLSINWNSSTGSNQISCRPPSFVGPSGLQFDIHNRGDSYEFGQPTTKERATACSVEKTRGMNHLMGKLMSESSNSHTSDILNYRNAGPNCNLYHPLISLKEGPCGVQLAFPVPLTTPIEKNGHLRLDGSNSWHTPNSSPLSCLYNDLNCRADSLFKSKSRDVRTHLDTSGKYQVVPRYWPKVSYEDRVLQYLSKEVLVLLLFVFFLSLDVNNSMLGCRIGWISESVVTPLFEKRLSASDTGRVGRLVLPKKCAENFLPQIFHTEGVPLKVQDSMGKDWTFQFRFWPNNHSRIYVLEGVTPCLQSLQLQAGDTVIFSRVDPEGKLIMGFRKASVAQSSDQETDSTYNNRDSCTNRDQAEPVDMHSPSKMKKSAYTAKETSGVEFASGKNISSMMITRSKRQKVEKGDHDELKLTWEEAQGFILPPPNVTPSIMKIEGFEFEEYEDAPVIGKPTTGIQITYTGTIHGQKAFCMLPDIENFSSTCSCNKRHLAEEHDEEAMEDETEGLSMSPKATTKHPRHRNGCTCIVCIQSPSGKSPKHDKCCSCTVCDTVKRRICSLLLGKKKKKQIEKGNKALKELESLNSDEELHQSDNNSGDTSKSHEHHGSPLKPQIDLNFQPEKDEESLPRSHTTINNKSLHHDDTSFKPPSSSSAHSQIEKEDEGKP</sequence>
<dbReference type="Gene3D" id="2.40.330.10">
    <property type="entry name" value="DNA-binding pseudobarrel domain"/>
    <property type="match status" value="1"/>
</dbReference>
<dbReference type="InterPro" id="IPR015300">
    <property type="entry name" value="DNA-bd_pseudobarrel_sf"/>
</dbReference>
<dbReference type="EMBL" id="OU466863">
    <property type="protein sequence ID" value="CAH2078359.1"/>
    <property type="molecule type" value="Genomic_DNA"/>
</dbReference>
<dbReference type="GO" id="GO:0005634">
    <property type="term" value="C:nucleus"/>
    <property type="evidence" value="ECO:0007669"/>
    <property type="project" value="UniProtKB-SubCell"/>
</dbReference>
<dbReference type="PANTHER" id="PTHR46245">
    <property type="entry name" value="B3 DOMAIN-CONTAINING PROTEIN OS07G0563300"/>
    <property type="match status" value="1"/>
</dbReference>
<feature type="compositionally biased region" description="Polar residues" evidence="6">
    <location>
        <begin position="459"/>
        <end position="474"/>
    </location>
</feature>
<feature type="compositionally biased region" description="Acidic residues" evidence="6">
    <location>
        <begin position="617"/>
        <end position="627"/>
    </location>
</feature>
<dbReference type="PROSITE" id="PS50863">
    <property type="entry name" value="B3"/>
    <property type="match status" value="1"/>
</dbReference>
<feature type="region of interest" description="Disordered" evidence="6">
    <location>
        <begin position="459"/>
        <end position="497"/>
    </location>
</feature>
<evidence type="ECO:0000256" key="5">
    <source>
        <dbReference type="ARBA" id="ARBA00023242"/>
    </source>
</evidence>
<keyword evidence="5" id="KW-0539">Nucleus</keyword>
<comment type="subcellular location">
    <subcellularLocation>
        <location evidence="1">Nucleus</location>
    </subcellularLocation>
</comment>
<feature type="region of interest" description="Disordered" evidence="6">
    <location>
        <begin position="702"/>
        <end position="787"/>
    </location>
</feature>
<dbReference type="InterPro" id="IPR003340">
    <property type="entry name" value="B3_DNA-bd"/>
</dbReference>
<keyword evidence="4" id="KW-0804">Transcription</keyword>
<keyword evidence="2" id="KW-0805">Transcription regulation</keyword>
<evidence type="ECO:0000313" key="9">
    <source>
        <dbReference type="Proteomes" id="UP000836841"/>
    </source>
</evidence>
<name>A0AAU9T2Z8_THLAR</name>
<feature type="domain" description="TF-B3" evidence="7">
    <location>
        <begin position="355"/>
        <end position="456"/>
    </location>
</feature>
<evidence type="ECO:0000259" key="7">
    <source>
        <dbReference type="PROSITE" id="PS50863"/>
    </source>
</evidence>
<dbReference type="Pfam" id="PF02362">
    <property type="entry name" value="B3"/>
    <property type="match status" value="1"/>
</dbReference>
<organism evidence="8 9">
    <name type="scientific">Thlaspi arvense</name>
    <name type="common">Field penny-cress</name>
    <dbReference type="NCBI Taxonomy" id="13288"/>
    <lineage>
        <taxon>Eukaryota</taxon>
        <taxon>Viridiplantae</taxon>
        <taxon>Streptophyta</taxon>
        <taxon>Embryophyta</taxon>
        <taxon>Tracheophyta</taxon>
        <taxon>Spermatophyta</taxon>
        <taxon>Magnoliopsida</taxon>
        <taxon>eudicotyledons</taxon>
        <taxon>Gunneridae</taxon>
        <taxon>Pentapetalae</taxon>
        <taxon>rosids</taxon>
        <taxon>malvids</taxon>
        <taxon>Brassicales</taxon>
        <taxon>Brassicaceae</taxon>
        <taxon>Thlaspideae</taxon>
        <taxon>Thlaspi</taxon>
    </lineage>
</organism>
<feature type="compositionally biased region" description="Basic and acidic residues" evidence="6">
    <location>
        <begin position="778"/>
        <end position="787"/>
    </location>
</feature>
<feature type="compositionally biased region" description="Basic and acidic residues" evidence="6">
    <location>
        <begin position="475"/>
        <end position="485"/>
    </location>
</feature>
<dbReference type="CDD" id="cd10017">
    <property type="entry name" value="B3_DNA"/>
    <property type="match status" value="1"/>
</dbReference>
<dbReference type="SUPFAM" id="SSF101936">
    <property type="entry name" value="DNA-binding pseudobarrel domain"/>
    <property type="match status" value="1"/>
</dbReference>
<proteinExistence type="predicted"/>
<evidence type="ECO:0000256" key="3">
    <source>
        <dbReference type="ARBA" id="ARBA00023125"/>
    </source>
</evidence>
<feature type="compositionally biased region" description="Basic and acidic residues" evidence="6">
    <location>
        <begin position="702"/>
        <end position="712"/>
    </location>
</feature>
<keyword evidence="3" id="KW-0238">DNA-binding</keyword>
<evidence type="ECO:0000256" key="6">
    <source>
        <dbReference type="SAM" id="MobiDB-lite"/>
    </source>
</evidence>
<gene>
    <name evidence="8" type="ORF">TAV2_LOCUS24516</name>
</gene>
<dbReference type="PANTHER" id="PTHR46245:SF10">
    <property type="entry name" value="B3 DOMAIN-CONTAINING TRANSCRIPTION FACTOR VAL3"/>
    <property type="match status" value="1"/>
</dbReference>
<dbReference type="SMART" id="SM01019">
    <property type="entry name" value="B3"/>
    <property type="match status" value="1"/>
</dbReference>
<accession>A0AAU9T2Z8</accession>
<evidence type="ECO:0000256" key="1">
    <source>
        <dbReference type="ARBA" id="ARBA00004123"/>
    </source>
</evidence>
<dbReference type="GO" id="GO:0003677">
    <property type="term" value="F:DNA binding"/>
    <property type="evidence" value="ECO:0007669"/>
    <property type="project" value="UniProtKB-KW"/>
</dbReference>
<evidence type="ECO:0000256" key="2">
    <source>
        <dbReference type="ARBA" id="ARBA00023015"/>
    </source>
</evidence>
<evidence type="ECO:0000313" key="8">
    <source>
        <dbReference type="EMBL" id="CAH2078359.1"/>
    </source>
</evidence>
<keyword evidence="9" id="KW-1185">Reference proteome</keyword>
<dbReference type="InterPro" id="IPR057743">
    <property type="entry name" value="Zfn_VAL1-3_N"/>
</dbReference>
<dbReference type="Pfam" id="PF25813">
    <property type="entry name" value="zf_VAL1_N"/>
    <property type="match status" value="1"/>
</dbReference>
<dbReference type="AlphaFoldDB" id="A0AAU9T2Z8"/>
<evidence type="ECO:0000256" key="4">
    <source>
        <dbReference type="ARBA" id="ARBA00023163"/>
    </source>
</evidence>
<protein>
    <recommendedName>
        <fullName evidence="7">TF-B3 domain-containing protein</fullName>
    </recommendedName>
</protein>